<evidence type="ECO:0000313" key="2">
    <source>
        <dbReference type="EMBL" id="TQL76414.1"/>
    </source>
</evidence>
<dbReference type="RefSeq" id="WP_142037801.1">
    <property type="nucleotide sequence ID" value="NZ_JBHTGS010000001.1"/>
</dbReference>
<keyword evidence="3" id="KW-1185">Reference proteome</keyword>
<evidence type="ECO:0000256" key="1">
    <source>
        <dbReference type="SAM" id="MobiDB-lite"/>
    </source>
</evidence>
<dbReference type="AlphaFoldDB" id="A0A543AV22"/>
<feature type="compositionally biased region" description="Low complexity" evidence="1">
    <location>
        <begin position="1"/>
        <end position="40"/>
    </location>
</feature>
<dbReference type="InParanoid" id="A0A543AV22"/>
<accession>A0A543AV22</accession>
<gene>
    <name evidence="2" type="ORF">FB566_1943</name>
</gene>
<proteinExistence type="predicted"/>
<organism evidence="2 3">
    <name type="scientific">Stackebrandtia endophytica</name>
    <dbReference type="NCBI Taxonomy" id="1496996"/>
    <lineage>
        <taxon>Bacteria</taxon>
        <taxon>Bacillati</taxon>
        <taxon>Actinomycetota</taxon>
        <taxon>Actinomycetes</taxon>
        <taxon>Glycomycetales</taxon>
        <taxon>Glycomycetaceae</taxon>
        <taxon>Stackebrandtia</taxon>
    </lineage>
</organism>
<sequence>MVLAAANPGSATSAANGTNTAAESAGAQAGSAEGAAQSAKAGGGELSAFTGKCDELGESLVSALRAAEGEGVDTGNGLGESAADAVNTDSSTSGDYAAVPNINVQLV</sequence>
<evidence type="ECO:0000313" key="3">
    <source>
        <dbReference type="Proteomes" id="UP000317043"/>
    </source>
</evidence>
<comment type="caution">
    <text evidence="2">The sequence shown here is derived from an EMBL/GenBank/DDBJ whole genome shotgun (WGS) entry which is preliminary data.</text>
</comment>
<dbReference type="Proteomes" id="UP000317043">
    <property type="component" value="Unassembled WGS sequence"/>
</dbReference>
<protein>
    <submittedName>
        <fullName evidence="2">Uncharacterized protein</fullName>
    </submittedName>
</protein>
<feature type="region of interest" description="Disordered" evidence="1">
    <location>
        <begin position="1"/>
        <end position="41"/>
    </location>
</feature>
<dbReference type="EMBL" id="VFOW01000001">
    <property type="protein sequence ID" value="TQL76414.1"/>
    <property type="molecule type" value="Genomic_DNA"/>
</dbReference>
<name>A0A543AV22_9ACTN</name>
<reference evidence="2 3" key="1">
    <citation type="submission" date="2019-06" db="EMBL/GenBank/DDBJ databases">
        <title>Sequencing the genomes of 1000 actinobacteria strains.</title>
        <authorList>
            <person name="Klenk H.-P."/>
        </authorList>
    </citation>
    <scope>NUCLEOTIDE SEQUENCE [LARGE SCALE GENOMIC DNA]</scope>
    <source>
        <strain evidence="2 3">DSM 45928</strain>
    </source>
</reference>
<feature type="region of interest" description="Disordered" evidence="1">
    <location>
        <begin position="70"/>
        <end position="96"/>
    </location>
</feature>